<feature type="domain" description="DUF6383" evidence="2">
    <location>
        <begin position="875"/>
        <end position="948"/>
    </location>
</feature>
<dbReference type="Proteomes" id="UP000285173">
    <property type="component" value="Unassembled WGS sequence"/>
</dbReference>
<evidence type="ECO:0000313" key="6">
    <source>
        <dbReference type="Proteomes" id="UP000285173"/>
    </source>
</evidence>
<reference evidence="5 6" key="1">
    <citation type="submission" date="2018-08" db="EMBL/GenBank/DDBJ databases">
        <title>A genome reference for cultivated species of the human gut microbiota.</title>
        <authorList>
            <person name="Zou Y."/>
            <person name="Xue W."/>
            <person name="Luo G."/>
        </authorList>
    </citation>
    <scope>NUCLEOTIDE SEQUENCE [LARGE SCALE GENOMIC DNA]</scope>
    <source>
        <strain evidence="4 5">AM16-50</strain>
        <strain evidence="3 6">AM50-15</strain>
    </source>
</reference>
<evidence type="ECO:0000259" key="2">
    <source>
        <dbReference type="Pfam" id="PF19910"/>
    </source>
</evidence>
<sequence>MNKKFSTLLMGGLLMAGAASAQTPKPIERSLGPAVTEPSAKFYYQIVNGDTGAEGYALQAAIHTNGADSLKAVKVTDLNAALNGSDVEKAIEAMATLDSTLWAFTPNGDENLGYYSIVNKATGKKLQFAKEGNAIMGAGLNAWFIEEEGAYNDVKLQSYVINADGSKTSYSIESNRTTGGPVTIAKGNANAKYKIVRPGHIYMNAAQLNAEGDGNSFKMAIEDLVDTENPFVKTALKAYDLSAQNGQKNIGLKVVDGKILKADADKYTGDAKYNTNVYVVVDTTMYASKGGVDVNGTDAFGFKFAVDSATVDAEGKITSNIQAPGRNVTNYRFAIYKDVTLVGEDDQLLVKLLGVPTYDKEATGSKFTRTPQVSYVSWAGFAEKGDELTTARISRDNQEYVYELPVITLAAGAKADIAPGVYYIKFKDAKYAYANMSLTSTNSWTPDYTEATPAVNMNNDLLARTQYVVTGANGKYTIVNRESGEPKISGRIYVKDGKFIQGAQTFELESVPAEVAADNHVGYKFFSKEEVGNLAVALKFNSKIGSAFMVDAKQKVSVDADAELADASFFKMLPVDTVAFGVDMEYGVYKLYKQYTKEFLKADGTVSENNGLSNVTLDTEANASLVVFRSTGKEGEYQIIFAGDDVYNAPKMYDQLSVLATEAKFNKLKVDDANAVINGFWTLETPAAPDYLTIEDAPAHKRIFSSENTSLAISMNADRTGILKAVADKGDYLEDQFKMWVDTACVENAEKPLYYIATCAGLDEETREEGHMMYMVPTEFKENIAQVEFKEGYVFGADSLALAKYKNGAVEKFEDKKVMAENPAAFAFQMTPAEGEYVVENIATKSYLRQVNGVLYLTKKYEDALTFGIEATDTPTANEGVEVSEVTVIAGEGNVTIAGAAGKKVVVSNILGQVVANTVITSDNATIAAPAGVVVVAVEGEEAVKAIIK</sequence>
<evidence type="ECO:0000313" key="3">
    <source>
        <dbReference type="EMBL" id="RGZ43448.1"/>
    </source>
</evidence>
<dbReference type="InterPro" id="IPR045963">
    <property type="entry name" value="DUF6383"/>
</dbReference>
<evidence type="ECO:0000313" key="5">
    <source>
        <dbReference type="Proteomes" id="UP000283732"/>
    </source>
</evidence>
<name>A0A413N4L3_9BACT</name>
<dbReference type="EMBL" id="QSEF01000037">
    <property type="protein sequence ID" value="RGZ43448.1"/>
    <property type="molecule type" value="Genomic_DNA"/>
</dbReference>
<proteinExistence type="predicted"/>
<organism evidence="3 6">
    <name type="scientific">Parabacteroides merdae</name>
    <dbReference type="NCBI Taxonomy" id="46503"/>
    <lineage>
        <taxon>Bacteria</taxon>
        <taxon>Pseudomonadati</taxon>
        <taxon>Bacteroidota</taxon>
        <taxon>Bacteroidia</taxon>
        <taxon>Bacteroidales</taxon>
        <taxon>Tannerellaceae</taxon>
        <taxon>Parabacteroides</taxon>
    </lineage>
</organism>
<keyword evidence="1" id="KW-0732">Signal</keyword>
<dbReference type="Pfam" id="PF19910">
    <property type="entry name" value="DUF6383"/>
    <property type="match status" value="1"/>
</dbReference>
<evidence type="ECO:0000313" key="4">
    <source>
        <dbReference type="EMBL" id="RHH79920.1"/>
    </source>
</evidence>
<evidence type="ECO:0000256" key="1">
    <source>
        <dbReference type="SAM" id="SignalP"/>
    </source>
</evidence>
<dbReference type="RefSeq" id="WP_122290909.1">
    <property type="nucleotide sequence ID" value="NZ_QRKC01000001.1"/>
</dbReference>
<protein>
    <recommendedName>
        <fullName evidence="2">DUF6383 domain-containing protein</fullName>
    </recommendedName>
</protein>
<accession>A0A413N4L3</accession>
<dbReference type="Proteomes" id="UP000283732">
    <property type="component" value="Unassembled WGS sequence"/>
</dbReference>
<feature type="chain" id="PRO_5033416904" description="DUF6383 domain-containing protein" evidence="1">
    <location>
        <begin position="22"/>
        <end position="949"/>
    </location>
</feature>
<dbReference type="AlphaFoldDB" id="A0A413N4L3"/>
<comment type="caution">
    <text evidence="3">The sequence shown here is derived from an EMBL/GenBank/DDBJ whole genome shotgun (WGS) entry which is preliminary data.</text>
</comment>
<dbReference type="EMBL" id="QRKC01000001">
    <property type="protein sequence ID" value="RHH79920.1"/>
    <property type="molecule type" value="Genomic_DNA"/>
</dbReference>
<feature type="signal peptide" evidence="1">
    <location>
        <begin position="1"/>
        <end position="21"/>
    </location>
</feature>
<gene>
    <name evidence="4" type="ORF">DW191_01980</name>
    <name evidence="3" type="ORF">DW986_18125</name>
</gene>